<evidence type="ECO:0000313" key="1">
    <source>
        <dbReference type="EMBL" id="KAH3727366.1"/>
    </source>
</evidence>
<evidence type="ECO:0000313" key="2">
    <source>
        <dbReference type="Proteomes" id="UP000828390"/>
    </source>
</evidence>
<proteinExistence type="predicted"/>
<gene>
    <name evidence="1" type="ORF">DPMN_053300</name>
</gene>
<accession>A0A9D4CMC4</accession>
<reference evidence="1" key="2">
    <citation type="submission" date="2020-11" db="EMBL/GenBank/DDBJ databases">
        <authorList>
            <person name="McCartney M.A."/>
            <person name="Auch B."/>
            <person name="Kono T."/>
            <person name="Mallez S."/>
            <person name="Becker A."/>
            <person name="Gohl D.M."/>
            <person name="Silverstein K.A.T."/>
            <person name="Koren S."/>
            <person name="Bechman K.B."/>
            <person name="Herman A."/>
            <person name="Abrahante J.E."/>
            <person name="Garbe J."/>
        </authorList>
    </citation>
    <scope>NUCLEOTIDE SEQUENCE</scope>
    <source>
        <strain evidence="1">Duluth1</strain>
        <tissue evidence="1">Whole animal</tissue>
    </source>
</reference>
<comment type="caution">
    <text evidence="1">The sequence shown here is derived from an EMBL/GenBank/DDBJ whole genome shotgun (WGS) entry which is preliminary data.</text>
</comment>
<sequence>MRRRRTNKIMEREIPHQATQEWRPTFLFNIPRKNAVVHLMKDVETDPDLPKERRSRLASP</sequence>
<protein>
    <submittedName>
        <fullName evidence="1">Uncharacterized protein</fullName>
    </submittedName>
</protein>
<reference evidence="1" key="1">
    <citation type="journal article" date="2019" name="bioRxiv">
        <title>The Genome of the Zebra Mussel, Dreissena polymorpha: A Resource for Invasive Species Research.</title>
        <authorList>
            <person name="McCartney M.A."/>
            <person name="Auch B."/>
            <person name="Kono T."/>
            <person name="Mallez S."/>
            <person name="Zhang Y."/>
            <person name="Obille A."/>
            <person name="Becker A."/>
            <person name="Abrahante J.E."/>
            <person name="Garbe J."/>
            <person name="Badalamenti J.P."/>
            <person name="Herman A."/>
            <person name="Mangelson H."/>
            <person name="Liachko I."/>
            <person name="Sullivan S."/>
            <person name="Sone E.D."/>
            <person name="Koren S."/>
            <person name="Silverstein K.A.T."/>
            <person name="Beckman K.B."/>
            <person name="Gohl D.M."/>
        </authorList>
    </citation>
    <scope>NUCLEOTIDE SEQUENCE</scope>
    <source>
        <strain evidence="1">Duluth1</strain>
        <tissue evidence="1">Whole animal</tissue>
    </source>
</reference>
<dbReference type="Proteomes" id="UP000828390">
    <property type="component" value="Unassembled WGS sequence"/>
</dbReference>
<dbReference type="AlphaFoldDB" id="A0A9D4CMC4"/>
<name>A0A9D4CMC4_DREPO</name>
<organism evidence="1 2">
    <name type="scientific">Dreissena polymorpha</name>
    <name type="common">Zebra mussel</name>
    <name type="synonym">Mytilus polymorpha</name>
    <dbReference type="NCBI Taxonomy" id="45954"/>
    <lineage>
        <taxon>Eukaryota</taxon>
        <taxon>Metazoa</taxon>
        <taxon>Spiralia</taxon>
        <taxon>Lophotrochozoa</taxon>
        <taxon>Mollusca</taxon>
        <taxon>Bivalvia</taxon>
        <taxon>Autobranchia</taxon>
        <taxon>Heteroconchia</taxon>
        <taxon>Euheterodonta</taxon>
        <taxon>Imparidentia</taxon>
        <taxon>Neoheterodontei</taxon>
        <taxon>Myida</taxon>
        <taxon>Dreissenoidea</taxon>
        <taxon>Dreissenidae</taxon>
        <taxon>Dreissena</taxon>
    </lineage>
</organism>
<keyword evidence="2" id="KW-1185">Reference proteome</keyword>
<dbReference type="EMBL" id="JAIWYP010000012">
    <property type="protein sequence ID" value="KAH3727366.1"/>
    <property type="molecule type" value="Genomic_DNA"/>
</dbReference>